<proteinExistence type="predicted"/>
<keyword evidence="2" id="KW-1185">Reference proteome</keyword>
<dbReference type="AlphaFoldDB" id="A0A931GSZ6"/>
<evidence type="ECO:0008006" key="3">
    <source>
        <dbReference type="Google" id="ProtNLM"/>
    </source>
</evidence>
<evidence type="ECO:0000313" key="2">
    <source>
        <dbReference type="Proteomes" id="UP000658613"/>
    </source>
</evidence>
<dbReference type="EMBL" id="JADOUE010000001">
    <property type="protein sequence ID" value="MBG6121350.1"/>
    <property type="molecule type" value="Genomic_DNA"/>
</dbReference>
<reference evidence="1" key="1">
    <citation type="submission" date="2020-11" db="EMBL/GenBank/DDBJ databases">
        <title>Sequencing the genomes of 1000 actinobacteria strains.</title>
        <authorList>
            <person name="Klenk H.-P."/>
        </authorList>
    </citation>
    <scope>NUCLEOTIDE SEQUENCE</scope>
    <source>
        <strain evidence="1">DSM 45632</strain>
    </source>
</reference>
<organism evidence="1 2">
    <name type="scientific">Corynebacterium aquatimens</name>
    <dbReference type="NCBI Taxonomy" id="1190508"/>
    <lineage>
        <taxon>Bacteria</taxon>
        <taxon>Bacillati</taxon>
        <taxon>Actinomycetota</taxon>
        <taxon>Actinomycetes</taxon>
        <taxon>Mycobacteriales</taxon>
        <taxon>Corynebacteriaceae</taxon>
        <taxon>Corynebacterium</taxon>
    </lineage>
</organism>
<sequence length="89" mass="10082">MYTTRDTYYPDFVAQDAAGTMWIIEGKSDKGRDDETVQAKRAAARVLVRELLGEDGFEGQKWGYVIAYESDIRASESWEDLKRKSNPGA</sequence>
<accession>A0A931GSZ6</accession>
<gene>
    <name evidence="1" type="ORF">IW254_000319</name>
</gene>
<protein>
    <recommendedName>
        <fullName evidence="3">Type III restriction enzyme</fullName>
    </recommendedName>
</protein>
<comment type="caution">
    <text evidence="1">The sequence shown here is derived from an EMBL/GenBank/DDBJ whole genome shotgun (WGS) entry which is preliminary data.</text>
</comment>
<dbReference type="RefSeq" id="WP_231375347.1">
    <property type="nucleotide sequence ID" value="NZ_CP046980.1"/>
</dbReference>
<evidence type="ECO:0000313" key="1">
    <source>
        <dbReference type="EMBL" id="MBG6121350.1"/>
    </source>
</evidence>
<name>A0A931GSZ6_9CORY</name>
<dbReference type="Proteomes" id="UP000658613">
    <property type="component" value="Unassembled WGS sequence"/>
</dbReference>